<keyword evidence="11" id="KW-1185">Reference proteome</keyword>
<evidence type="ECO:0000313" key="11">
    <source>
        <dbReference type="Proteomes" id="UP000076727"/>
    </source>
</evidence>
<dbReference type="HAMAP" id="MF_01208">
    <property type="entry name" value="PyrE"/>
    <property type="match status" value="1"/>
</dbReference>
<dbReference type="EC" id="2.4.2.10" evidence="5"/>
<dbReference type="GO" id="GO:0046132">
    <property type="term" value="P:pyrimidine ribonucleoside biosynthetic process"/>
    <property type="evidence" value="ECO:0007669"/>
    <property type="project" value="TreeGrafter"/>
</dbReference>
<gene>
    <name evidence="10" type="ORF">DAEQUDRAFT_725301</name>
</gene>
<dbReference type="GO" id="GO:0005737">
    <property type="term" value="C:cytoplasm"/>
    <property type="evidence" value="ECO:0007669"/>
    <property type="project" value="TreeGrafter"/>
</dbReference>
<protein>
    <recommendedName>
        <fullName evidence="5">orotate phosphoribosyltransferase</fullName>
        <ecNumber evidence="5">2.4.2.10</ecNumber>
    </recommendedName>
</protein>
<comment type="function">
    <text evidence="1">Catalyzes the transfer of a ribosyl phosphate group from 5-phosphoribose 1-diphosphate to orotate, leading to the formation of orotidine monophosphate (OMP).</text>
</comment>
<evidence type="ECO:0000256" key="3">
    <source>
        <dbReference type="ARBA" id="ARBA00006340"/>
    </source>
</evidence>
<dbReference type="AlphaFoldDB" id="A0A165R7G4"/>
<dbReference type="PANTHER" id="PTHR46683">
    <property type="entry name" value="OROTATE PHOSPHORIBOSYLTRANSFERASE 1-RELATED"/>
    <property type="match status" value="1"/>
</dbReference>
<comment type="subunit">
    <text evidence="4">Homodimer.</text>
</comment>
<dbReference type="NCBIfam" id="TIGR00336">
    <property type="entry name" value="pyrE"/>
    <property type="match status" value="1"/>
</dbReference>
<proteinExistence type="inferred from homology"/>
<evidence type="ECO:0000313" key="10">
    <source>
        <dbReference type="EMBL" id="KZT70404.1"/>
    </source>
</evidence>
<sequence length="226" mass="24554">MATLDKYQNDLIEHSMAVGALKFGAFTLKSGRQSPYFFNAGLLADGLVLDTLCTAYAKTIADALKAGLPEFDILFGPAYKGIPFAACTALLLHRDHGIDVGYAYDRKEAKDHGEGGVTVGAPVKDKRILILDDVATAGTAIRGAIDIVKREGGKVVGAVLLLDREEVGREGKSMIEEVEGILSGKGSVPTILKMRHLMTWLEQHGRADELKSMQQYWEQYGVKESK</sequence>
<keyword evidence="8" id="KW-0665">Pyrimidine biosynthesis</keyword>
<dbReference type="Gene3D" id="3.40.50.2020">
    <property type="match status" value="1"/>
</dbReference>
<dbReference type="InterPro" id="IPR000836">
    <property type="entry name" value="PRTase_dom"/>
</dbReference>
<dbReference type="EMBL" id="KV429051">
    <property type="protein sequence ID" value="KZT70404.1"/>
    <property type="molecule type" value="Genomic_DNA"/>
</dbReference>
<dbReference type="InterPro" id="IPR023031">
    <property type="entry name" value="OPRT"/>
</dbReference>
<evidence type="ECO:0000256" key="4">
    <source>
        <dbReference type="ARBA" id="ARBA00011738"/>
    </source>
</evidence>
<reference evidence="10 11" key="1">
    <citation type="journal article" date="2016" name="Mol. Biol. Evol.">
        <title>Comparative Genomics of Early-Diverging Mushroom-Forming Fungi Provides Insights into the Origins of Lignocellulose Decay Capabilities.</title>
        <authorList>
            <person name="Nagy L.G."/>
            <person name="Riley R."/>
            <person name="Tritt A."/>
            <person name="Adam C."/>
            <person name="Daum C."/>
            <person name="Floudas D."/>
            <person name="Sun H."/>
            <person name="Yadav J.S."/>
            <person name="Pangilinan J."/>
            <person name="Larsson K.H."/>
            <person name="Matsuura K."/>
            <person name="Barry K."/>
            <person name="Labutti K."/>
            <person name="Kuo R."/>
            <person name="Ohm R.A."/>
            <person name="Bhattacharya S.S."/>
            <person name="Shirouzu T."/>
            <person name="Yoshinaga Y."/>
            <person name="Martin F.M."/>
            <person name="Grigoriev I.V."/>
            <person name="Hibbett D.S."/>
        </authorList>
    </citation>
    <scope>NUCLEOTIDE SEQUENCE [LARGE SCALE GENOMIC DNA]</scope>
    <source>
        <strain evidence="10 11">L-15889</strain>
    </source>
</reference>
<dbReference type="UniPathway" id="UPA00070">
    <property type="reaction ID" value="UER00119"/>
</dbReference>
<evidence type="ECO:0000256" key="5">
    <source>
        <dbReference type="ARBA" id="ARBA00011971"/>
    </source>
</evidence>
<feature type="domain" description="Phosphoribosyltransferase" evidence="9">
    <location>
        <begin position="70"/>
        <end position="166"/>
    </location>
</feature>
<dbReference type="STRING" id="1314783.A0A165R7G4"/>
<comment type="similarity">
    <text evidence="3">Belongs to the purine/pyrimidine phosphoribosyltransferase family. PyrE subfamily.</text>
</comment>
<evidence type="ECO:0000256" key="6">
    <source>
        <dbReference type="ARBA" id="ARBA00022676"/>
    </source>
</evidence>
<organism evidence="10 11">
    <name type="scientific">Daedalea quercina L-15889</name>
    <dbReference type="NCBI Taxonomy" id="1314783"/>
    <lineage>
        <taxon>Eukaryota</taxon>
        <taxon>Fungi</taxon>
        <taxon>Dikarya</taxon>
        <taxon>Basidiomycota</taxon>
        <taxon>Agaricomycotina</taxon>
        <taxon>Agaricomycetes</taxon>
        <taxon>Polyporales</taxon>
        <taxon>Fomitopsis</taxon>
    </lineage>
</organism>
<evidence type="ECO:0000256" key="1">
    <source>
        <dbReference type="ARBA" id="ARBA00003769"/>
    </source>
</evidence>
<keyword evidence="7 10" id="KW-0808">Transferase</keyword>
<dbReference type="Proteomes" id="UP000076727">
    <property type="component" value="Unassembled WGS sequence"/>
</dbReference>
<dbReference type="OrthoDB" id="5553476at2759"/>
<accession>A0A165R7G4</accession>
<name>A0A165R7G4_9APHY</name>
<evidence type="ECO:0000256" key="8">
    <source>
        <dbReference type="ARBA" id="ARBA00022975"/>
    </source>
</evidence>
<comment type="pathway">
    <text evidence="2">Pyrimidine metabolism; UMP biosynthesis via de novo pathway; UMP from orotate: step 1/2.</text>
</comment>
<dbReference type="SUPFAM" id="SSF53271">
    <property type="entry name" value="PRTase-like"/>
    <property type="match status" value="1"/>
</dbReference>
<dbReference type="InterPro" id="IPR004467">
    <property type="entry name" value="Or_phspho_trans_dom"/>
</dbReference>
<dbReference type="CDD" id="cd06223">
    <property type="entry name" value="PRTases_typeI"/>
    <property type="match status" value="1"/>
</dbReference>
<dbReference type="GO" id="GO:0044205">
    <property type="term" value="P:'de novo' UMP biosynthetic process"/>
    <property type="evidence" value="ECO:0007669"/>
    <property type="project" value="UniProtKB-UniPathway"/>
</dbReference>
<dbReference type="InterPro" id="IPR029057">
    <property type="entry name" value="PRTase-like"/>
</dbReference>
<dbReference type="PANTHER" id="PTHR46683:SF1">
    <property type="entry name" value="OROTATE PHOSPHORIBOSYLTRANSFERASE 1-RELATED"/>
    <property type="match status" value="1"/>
</dbReference>
<evidence type="ECO:0000256" key="7">
    <source>
        <dbReference type="ARBA" id="ARBA00022679"/>
    </source>
</evidence>
<dbReference type="GO" id="GO:0006207">
    <property type="term" value="P:'de novo' pyrimidine nucleobase biosynthetic process"/>
    <property type="evidence" value="ECO:0007669"/>
    <property type="project" value="TreeGrafter"/>
</dbReference>
<evidence type="ECO:0000256" key="2">
    <source>
        <dbReference type="ARBA" id="ARBA00004889"/>
    </source>
</evidence>
<dbReference type="Pfam" id="PF00156">
    <property type="entry name" value="Pribosyltran"/>
    <property type="match status" value="1"/>
</dbReference>
<keyword evidence="6" id="KW-0328">Glycosyltransferase</keyword>
<dbReference type="GO" id="GO:0004588">
    <property type="term" value="F:orotate phosphoribosyltransferase activity"/>
    <property type="evidence" value="ECO:0007669"/>
    <property type="project" value="UniProtKB-EC"/>
</dbReference>
<evidence type="ECO:0000259" key="9">
    <source>
        <dbReference type="Pfam" id="PF00156"/>
    </source>
</evidence>